<reference evidence="1 2" key="1">
    <citation type="submission" date="2018-12" db="EMBL/GenBank/DDBJ databases">
        <title>Unveiling genomic diversity among members of the Bifidobacterium pseudolongum species, a widely distributed gut commensal of the animal kingdom.</title>
        <authorList>
            <person name="Lugli G.A."/>
            <person name="Duranti S."/>
            <person name="Albert K."/>
            <person name="Mancabelli L."/>
            <person name="Napoli S."/>
            <person name="Viappiani A."/>
            <person name="Anzalone R."/>
            <person name="Longhi G."/>
            <person name="Milani C."/>
            <person name="Turroni F."/>
            <person name="Alessandri G."/>
            <person name="Sela D.A."/>
            <person name="Van Sinderen D."/>
            <person name="Ventura M."/>
        </authorList>
    </citation>
    <scope>NUCLEOTIDE SEQUENCE [LARGE SCALE GENOMIC DNA]</scope>
    <source>
        <strain evidence="1 2">2003B</strain>
    </source>
</reference>
<dbReference type="RefSeq" id="WP_129966855.1">
    <property type="nucleotide sequence ID" value="NZ_RYUW01000012.1"/>
</dbReference>
<gene>
    <name evidence="1" type="ORF">PG2003B_1002</name>
</gene>
<name>A0A4Q5AR61_9BIFI</name>
<evidence type="ECO:0000313" key="1">
    <source>
        <dbReference type="EMBL" id="RYQ36505.1"/>
    </source>
</evidence>
<dbReference type="Proteomes" id="UP000292382">
    <property type="component" value="Unassembled WGS sequence"/>
</dbReference>
<protein>
    <submittedName>
        <fullName evidence="1">Uncharacterized protein</fullName>
    </submittedName>
</protein>
<comment type="caution">
    <text evidence="1">The sequence shown here is derived from an EMBL/GenBank/DDBJ whole genome shotgun (WGS) entry which is preliminary data.</text>
</comment>
<proteinExistence type="predicted"/>
<dbReference type="EMBL" id="RYUW01000012">
    <property type="protein sequence ID" value="RYQ36505.1"/>
    <property type="molecule type" value="Genomic_DNA"/>
</dbReference>
<dbReference type="AlphaFoldDB" id="A0A4Q5AR61"/>
<accession>A0A4Q5AR61</accession>
<evidence type="ECO:0000313" key="2">
    <source>
        <dbReference type="Proteomes" id="UP000292382"/>
    </source>
</evidence>
<sequence length="289" mass="30938">MYLINGVPLDGGNCVIEYGSDWLSPISPVVDVVAVPGVHGIAVPPVPPVIGQRTLTMKIGCAGTAGWEETRRVLRLLTMPRLTLTRRVPDQLMDRCADVVLTSLTADDTTVGRYTRYTAVFSMTSPFWRAPDPTLTALPDDGVLLDASAIPGPATWWEGEPNNSVSVLAPDGYPDGYMSDAPIDDMIIRVPKGVDSVSVTDPVSGTGISWSGTATSGYLYVDPQHLRAWTAGGATAWGDGADVTAGLDYPASGPLQIWPDAAGKYRVELTTHGVPTGQQTHIRFFKAWW</sequence>
<organism evidence="1 2">
    <name type="scientific">Bifidobacterium pseudolongum subsp. globosum</name>
    <dbReference type="NCBI Taxonomy" id="1690"/>
    <lineage>
        <taxon>Bacteria</taxon>
        <taxon>Bacillati</taxon>
        <taxon>Actinomycetota</taxon>
        <taxon>Actinomycetes</taxon>
        <taxon>Bifidobacteriales</taxon>
        <taxon>Bifidobacteriaceae</taxon>
        <taxon>Bifidobacterium</taxon>
    </lineage>
</organism>